<dbReference type="Gene3D" id="1.10.357.10">
    <property type="entry name" value="Tetracycline Repressor, domain 2"/>
    <property type="match status" value="1"/>
</dbReference>
<protein>
    <recommendedName>
        <fullName evidence="3">HTH tetR-type domain-containing protein</fullName>
    </recommendedName>
</protein>
<keyword evidence="1 2" id="KW-0238">DNA-binding</keyword>
<keyword evidence="5" id="KW-1185">Reference proteome</keyword>
<dbReference type="PROSITE" id="PS50977">
    <property type="entry name" value="HTH_TETR_2"/>
    <property type="match status" value="1"/>
</dbReference>
<dbReference type="InterPro" id="IPR036271">
    <property type="entry name" value="Tet_transcr_reg_TetR-rel_C_sf"/>
</dbReference>
<evidence type="ECO:0000256" key="2">
    <source>
        <dbReference type="PROSITE-ProRule" id="PRU00335"/>
    </source>
</evidence>
<dbReference type="PANTHER" id="PTHR30328:SF54">
    <property type="entry name" value="HTH-TYPE TRANSCRIPTIONAL REPRESSOR SCO4008"/>
    <property type="match status" value="1"/>
</dbReference>
<dbReference type="Pfam" id="PF00440">
    <property type="entry name" value="TetR_N"/>
    <property type="match status" value="1"/>
</dbReference>
<feature type="domain" description="HTH tetR-type" evidence="3">
    <location>
        <begin position="10"/>
        <end position="70"/>
    </location>
</feature>
<dbReference type="SUPFAM" id="SSF48498">
    <property type="entry name" value="Tetracyclin repressor-like, C-terminal domain"/>
    <property type="match status" value="1"/>
</dbReference>
<sequence length="203" mass="24291">MNKRFLTLPELKQQKILNAGFKVFSSHTYKKASMQLIADDAGISKSLLFHYFRNKQTLYEFLFQSAMEIIQGEKRIKIDRGQDFFELIENEVNQRVKLVETFPFQYKFIMRVYDENNLINNEEINRIILEDISRRKTEVLNLVDKSKFKFEEDLGILYDILLDLSNGFYVRVFDQGETKKEVVLEEFRLYLTSLKRNYYLEGC</sequence>
<gene>
    <name evidence="4" type="ORF">J27TS8_43500</name>
</gene>
<name>A0A920BWE3_9BACI</name>
<dbReference type="GO" id="GO:0003677">
    <property type="term" value="F:DNA binding"/>
    <property type="evidence" value="ECO:0007669"/>
    <property type="project" value="UniProtKB-UniRule"/>
</dbReference>
<dbReference type="EMBL" id="BORC01000013">
    <property type="protein sequence ID" value="GIN64357.1"/>
    <property type="molecule type" value="Genomic_DNA"/>
</dbReference>
<organism evidence="4 5">
    <name type="scientific">Robertmurraya siralis</name>
    <dbReference type="NCBI Taxonomy" id="77777"/>
    <lineage>
        <taxon>Bacteria</taxon>
        <taxon>Bacillati</taxon>
        <taxon>Bacillota</taxon>
        <taxon>Bacilli</taxon>
        <taxon>Bacillales</taxon>
        <taxon>Bacillaceae</taxon>
        <taxon>Robertmurraya</taxon>
    </lineage>
</organism>
<dbReference type="PRINTS" id="PR00455">
    <property type="entry name" value="HTHTETR"/>
</dbReference>
<dbReference type="InterPro" id="IPR050109">
    <property type="entry name" value="HTH-type_TetR-like_transc_reg"/>
</dbReference>
<dbReference type="SUPFAM" id="SSF46689">
    <property type="entry name" value="Homeodomain-like"/>
    <property type="match status" value="1"/>
</dbReference>
<evidence type="ECO:0000313" key="4">
    <source>
        <dbReference type="EMBL" id="GIN64357.1"/>
    </source>
</evidence>
<evidence type="ECO:0000259" key="3">
    <source>
        <dbReference type="PROSITE" id="PS50977"/>
    </source>
</evidence>
<accession>A0A920BWE3</accession>
<dbReference type="RefSeq" id="WP_095311166.1">
    <property type="nucleotide sequence ID" value="NZ_BORC01000013.1"/>
</dbReference>
<dbReference type="AlphaFoldDB" id="A0A920BWE3"/>
<dbReference type="InterPro" id="IPR009057">
    <property type="entry name" value="Homeodomain-like_sf"/>
</dbReference>
<dbReference type="GO" id="GO:0006355">
    <property type="term" value="P:regulation of DNA-templated transcription"/>
    <property type="evidence" value="ECO:0007669"/>
    <property type="project" value="UniProtKB-ARBA"/>
</dbReference>
<evidence type="ECO:0000256" key="1">
    <source>
        <dbReference type="ARBA" id="ARBA00023125"/>
    </source>
</evidence>
<proteinExistence type="predicted"/>
<dbReference type="InterPro" id="IPR001647">
    <property type="entry name" value="HTH_TetR"/>
</dbReference>
<comment type="caution">
    <text evidence="4">The sequence shown here is derived from an EMBL/GenBank/DDBJ whole genome shotgun (WGS) entry which is preliminary data.</text>
</comment>
<dbReference type="PANTHER" id="PTHR30328">
    <property type="entry name" value="TRANSCRIPTIONAL REPRESSOR"/>
    <property type="match status" value="1"/>
</dbReference>
<dbReference type="Proteomes" id="UP000682111">
    <property type="component" value="Unassembled WGS sequence"/>
</dbReference>
<dbReference type="OrthoDB" id="9780939at2"/>
<feature type="DNA-binding region" description="H-T-H motif" evidence="2">
    <location>
        <begin position="33"/>
        <end position="52"/>
    </location>
</feature>
<evidence type="ECO:0000313" key="5">
    <source>
        <dbReference type="Proteomes" id="UP000682111"/>
    </source>
</evidence>
<reference evidence="4" key="1">
    <citation type="submission" date="2021-03" db="EMBL/GenBank/DDBJ databases">
        <title>Antimicrobial resistance genes in bacteria isolated from Japanese honey, and their potential for conferring macrolide and lincosamide resistance in the American foulbrood pathogen Paenibacillus larvae.</title>
        <authorList>
            <person name="Okamoto M."/>
            <person name="Kumagai M."/>
            <person name="Kanamori H."/>
            <person name="Takamatsu D."/>
        </authorList>
    </citation>
    <scope>NUCLEOTIDE SEQUENCE</scope>
    <source>
        <strain evidence="4">J27TS8</strain>
    </source>
</reference>
<dbReference type="Gene3D" id="1.10.10.60">
    <property type="entry name" value="Homeodomain-like"/>
    <property type="match status" value="1"/>
</dbReference>